<keyword evidence="1" id="KW-1133">Transmembrane helix</keyword>
<dbReference type="EMBL" id="CP041692">
    <property type="protein sequence ID" value="QDP98629.1"/>
    <property type="molecule type" value="Genomic_DNA"/>
</dbReference>
<feature type="transmembrane region" description="Helical" evidence="1">
    <location>
        <begin position="6"/>
        <end position="25"/>
    </location>
</feature>
<keyword evidence="3" id="KW-1185">Reference proteome</keyword>
<feature type="transmembrane region" description="Helical" evidence="1">
    <location>
        <begin position="96"/>
        <end position="113"/>
    </location>
</feature>
<accession>A0A516Q5A9</accession>
<keyword evidence="1" id="KW-0812">Transmembrane</keyword>
<protein>
    <recommendedName>
        <fullName evidence="4">Integral membrane protein</fullName>
    </recommendedName>
</protein>
<dbReference type="AlphaFoldDB" id="A0A516Q5A9"/>
<evidence type="ECO:0000313" key="3">
    <source>
        <dbReference type="Proteomes" id="UP000319263"/>
    </source>
</evidence>
<evidence type="ECO:0000256" key="1">
    <source>
        <dbReference type="SAM" id="Phobius"/>
    </source>
</evidence>
<organism evidence="2 3">
    <name type="scientific">Microlunatus elymi</name>
    <dbReference type="NCBI Taxonomy" id="2596828"/>
    <lineage>
        <taxon>Bacteria</taxon>
        <taxon>Bacillati</taxon>
        <taxon>Actinomycetota</taxon>
        <taxon>Actinomycetes</taxon>
        <taxon>Propionibacteriales</taxon>
        <taxon>Propionibacteriaceae</taxon>
        <taxon>Microlunatus</taxon>
    </lineage>
</organism>
<feature type="transmembrane region" description="Helical" evidence="1">
    <location>
        <begin position="68"/>
        <end position="84"/>
    </location>
</feature>
<dbReference type="KEGG" id="mik:FOE78_06595"/>
<keyword evidence="1" id="KW-0472">Membrane</keyword>
<dbReference type="Proteomes" id="UP000319263">
    <property type="component" value="Chromosome"/>
</dbReference>
<dbReference type="OrthoDB" id="3730860at2"/>
<proteinExistence type="predicted"/>
<feature type="transmembrane region" description="Helical" evidence="1">
    <location>
        <begin position="37"/>
        <end position="56"/>
    </location>
</feature>
<gene>
    <name evidence="2" type="ORF">FOE78_06595</name>
</gene>
<sequence>MGLAQQIVLLLHLIAFAALFGGILVQVRRPEPEVNAAMLHGSYTMLITGVVLVVLAEVNDDPTNHLKIGIKLAVSMIITFLVIINRRFSSIPRGLLMLLGLFTLGNATLAVVWQ</sequence>
<name>A0A516Q5A9_9ACTN</name>
<reference evidence="2 3" key="1">
    <citation type="submission" date="2019-07" db="EMBL/GenBank/DDBJ databases">
        <title>Microlunatus dokdonensis sp. nov. isolated from the rhizospheric soil of the wild plant Elymus tsukushiensis.</title>
        <authorList>
            <person name="Ghim S.-Y."/>
            <person name="Hwang Y.-J."/>
            <person name="Son J.-S."/>
            <person name="Shin J.-H."/>
        </authorList>
    </citation>
    <scope>NUCLEOTIDE SEQUENCE [LARGE SCALE GENOMIC DNA]</scope>
    <source>
        <strain evidence="2 3">KUDC0627</strain>
    </source>
</reference>
<evidence type="ECO:0008006" key="4">
    <source>
        <dbReference type="Google" id="ProtNLM"/>
    </source>
</evidence>
<evidence type="ECO:0000313" key="2">
    <source>
        <dbReference type="EMBL" id="QDP98629.1"/>
    </source>
</evidence>